<dbReference type="EMBL" id="JBDFQZ010000013">
    <property type="protein sequence ID" value="KAK9668668.1"/>
    <property type="molecule type" value="Genomic_DNA"/>
</dbReference>
<feature type="compositionally biased region" description="Basic and acidic residues" evidence="1">
    <location>
        <begin position="38"/>
        <end position="54"/>
    </location>
</feature>
<evidence type="ECO:0000256" key="1">
    <source>
        <dbReference type="SAM" id="MobiDB-lite"/>
    </source>
</evidence>
<feature type="compositionally biased region" description="Polar residues" evidence="1">
    <location>
        <begin position="87"/>
        <end position="109"/>
    </location>
</feature>
<feature type="region of interest" description="Disordered" evidence="1">
    <location>
        <begin position="1"/>
        <end position="109"/>
    </location>
</feature>
<reference evidence="2" key="1">
    <citation type="submission" date="2024-03" db="EMBL/GenBank/DDBJ databases">
        <title>WGS assembly of Saponaria officinalis var. Norfolk2.</title>
        <authorList>
            <person name="Jenkins J."/>
            <person name="Shu S."/>
            <person name="Grimwood J."/>
            <person name="Barry K."/>
            <person name="Goodstein D."/>
            <person name="Schmutz J."/>
            <person name="Leebens-Mack J."/>
            <person name="Osbourn A."/>
        </authorList>
    </citation>
    <scope>NUCLEOTIDE SEQUENCE [LARGE SCALE GENOMIC DNA]</scope>
    <source>
        <strain evidence="2">JIC</strain>
    </source>
</reference>
<dbReference type="AlphaFoldDB" id="A0AAW1GV13"/>
<accession>A0AAW1GV13</accession>
<evidence type="ECO:0000313" key="2">
    <source>
        <dbReference type="EMBL" id="KAK9668668.1"/>
    </source>
</evidence>
<evidence type="ECO:0000313" key="3">
    <source>
        <dbReference type="Proteomes" id="UP001443914"/>
    </source>
</evidence>
<protein>
    <submittedName>
        <fullName evidence="2">Uncharacterized protein</fullName>
    </submittedName>
</protein>
<proteinExistence type="predicted"/>
<sequence>MVKTSVTQVPNGAASSLSEPSGLNKTRPVSSGSSVRMTLDRQPAKRKEMERKEDDETATIQSQSLPKDAFRLRQMQKARKGTARGGTATQTSSASYGSAFSGEQSGSTS</sequence>
<name>A0AAW1GV13_SAPOF</name>
<dbReference type="Proteomes" id="UP001443914">
    <property type="component" value="Unassembled WGS sequence"/>
</dbReference>
<gene>
    <name evidence="2" type="ORF">RND81_13G076700</name>
</gene>
<feature type="compositionally biased region" description="Polar residues" evidence="1">
    <location>
        <begin position="1"/>
        <end position="36"/>
    </location>
</feature>
<keyword evidence="3" id="KW-1185">Reference proteome</keyword>
<organism evidence="2 3">
    <name type="scientific">Saponaria officinalis</name>
    <name type="common">Common soapwort</name>
    <name type="synonym">Lychnis saponaria</name>
    <dbReference type="NCBI Taxonomy" id="3572"/>
    <lineage>
        <taxon>Eukaryota</taxon>
        <taxon>Viridiplantae</taxon>
        <taxon>Streptophyta</taxon>
        <taxon>Embryophyta</taxon>
        <taxon>Tracheophyta</taxon>
        <taxon>Spermatophyta</taxon>
        <taxon>Magnoliopsida</taxon>
        <taxon>eudicotyledons</taxon>
        <taxon>Gunneridae</taxon>
        <taxon>Pentapetalae</taxon>
        <taxon>Caryophyllales</taxon>
        <taxon>Caryophyllaceae</taxon>
        <taxon>Caryophylleae</taxon>
        <taxon>Saponaria</taxon>
    </lineage>
</organism>
<comment type="caution">
    <text evidence="2">The sequence shown here is derived from an EMBL/GenBank/DDBJ whole genome shotgun (WGS) entry which is preliminary data.</text>
</comment>